<keyword evidence="6" id="KW-0575">Peroxidase</keyword>
<evidence type="ECO:0000256" key="4">
    <source>
        <dbReference type="PROSITE-ProRule" id="PRU00433"/>
    </source>
</evidence>
<dbReference type="EMBL" id="CP011125">
    <property type="protein sequence ID" value="AKF04521.1"/>
    <property type="molecule type" value="Genomic_DNA"/>
</dbReference>
<organism evidence="6 7">
    <name type="scientific">Sandaracinus amylolyticus</name>
    <dbReference type="NCBI Taxonomy" id="927083"/>
    <lineage>
        <taxon>Bacteria</taxon>
        <taxon>Pseudomonadati</taxon>
        <taxon>Myxococcota</taxon>
        <taxon>Polyangia</taxon>
        <taxon>Polyangiales</taxon>
        <taxon>Sandaracinaceae</taxon>
        <taxon>Sandaracinus</taxon>
    </lineage>
</organism>
<dbReference type="GO" id="GO:0004130">
    <property type="term" value="F:cytochrome-c peroxidase activity"/>
    <property type="evidence" value="ECO:0007669"/>
    <property type="project" value="TreeGrafter"/>
</dbReference>
<proteinExistence type="predicted"/>
<dbReference type="PANTHER" id="PTHR30600">
    <property type="entry name" value="CYTOCHROME C PEROXIDASE-RELATED"/>
    <property type="match status" value="1"/>
</dbReference>
<evidence type="ECO:0000313" key="6">
    <source>
        <dbReference type="EMBL" id="AKF04521.1"/>
    </source>
</evidence>
<keyword evidence="7" id="KW-1185">Reference proteome</keyword>
<dbReference type="InterPro" id="IPR036909">
    <property type="entry name" value="Cyt_c-like_dom_sf"/>
</dbReference>
<name>A0A0F6W113_9BACT</name>
<feature type="domain" description="Cytochrome c" evidence="5">
    <location>
        <begin position="340"/>
        <end position="447"/>
    </location>
</feature>
<protein>
    <submittedName>
        <fullName evidence="6">Cytochrome c peroxidase</fullName>
    </submittedName>
</protein>
<dbReference type="GO" id="GO:0009055">
    <property type="term" value="F:electron transfer activity"/>
    <property type="evidence" value="ECO:0007669"/>
    <property type="project" value="InterPro"/>
</dbReference>
<sequence length="447" mass="47838">MGTRRLRRWLALCAITAALLGCDGELGGSPASSRSDVDGDPVVDNATRLVEEGREIFRFDTFGDEAFWGDQLQLHRAIAGAENGGVGPGLTPTAALGLGLKVDAAAIPAALAASIQAGEVDLEDPATTLALLRIDAVVGVQGFFADDGSLRSVGITCAICHSTVDDSFAPGIGVRRDGWPARDLDIGRIVALAPNLTPIAELLQVDVETVRTVLTSWGPGKYDAELLLDGRAFRPDGGSGATVLPAAFGLQGVNLHTYTGWGSVPYWNAFVANTQMHGIGNFYDPRLDDATRFPVAARARLGHISRPPSEDRITPKLPALHAYQMALVVPTPPAGSFDPAAAARGRVVFEGPARCASCHVPPLFTEPGWNMHTPEEIGIDDFQASRSPDGRYRTTPLRGLFTRMRGGFYHDGRFATLEDVVAHYERVFSLGLDDAERRDLVEYLKSL</sequence>
<dbReference type="SUPFAM" id="SSF46626">
    <property type="entry name" value="Cytochrome c"/>
    <property type="match status" value="1"/>
</dbReference>
<dbReference type="InterPro" id="IPR051395">
    <property type="entry name" value="Cytochrome_c_Peroxidase/MauG"/>
</dbReference>
<dbReference type="PROSITE" id="PS51257">
    <property type="entry name" value="PROKAR_LIPOPROTEIN"/>
    <property type="match status" value="1"/>
</dbReference>
<feature type="domain" description="Cytochrome c" evidence="5">
    <location>
        <begin position="134"/>
        <end position="287"/>
    </location>
</feature>
<dbReference type="GO" id="GO:0046872">
    <property type="term" value="F:metal ion binding"/>
    <property type="evidence" value="ECO:0007669"/>
    <property type="project" value="UniProtKB-KW"/>
</dbReference>
<dbReference type="RefSeq" id="WP_053231856.1">
    <property type="nucleotide sequence ID" value="NZ_CP011125.1"/>
</dbReference>
<dbReference type="GO" id="GO:0020037">
    <property type="term" value="F:heme binding"/>
    <property type="evidence" value="ECO:0007669"/>
    <property type="project" value="InterPro"/>
</dbReference>
<dbReference type="PROSITE" id="PS51007">
    <property type="entry name" value="CYTC"/>
    <property type="match status" value="2"/>
</dbReference>
<keyword evidence="1 4" id="KW-0349">Heme</keyword>
<dbReference type="STRING" id="927083.DB32_001670"/>
<dbReference type="Gene3D" id="1.10.760.10">
    <property type="entry name" value="Cytochrome c-like domain"/>
    <property type="match status" value="1"/>
</dbReference>
<evidence type="ECO:0000313" key="7">
    <source>
        <dbReference type="Proteomes" id="UP000034883"/>
    </source>
</evidence>
<gene>
    <name evidence="6" type="ORF">DB32_001670</name>
</gene>
<evidence type="ECO:0000256" key="3">
    <source>
        <dbReference type="ARBA" id="ARBA00023004"/>
    </source>
</evidence>
<keyword evidence="3 4" id="KW-0408">Iron</keyword>
<dbReference type="InterPro" id="IPR009056">
    <property type="entry name" value="Cyt_c-like_dom"/>
</dbReference>
<reference evidence="6 7" key="1">
    <citation type="submission" date="2015-03" db="EMBL/GenBank/DDBJ databases">
        <title>Genome assembly of Sandaracinus amylolyticus DSM 53668.</title>
        <authorList>
            <person name="Sharma G."/>
            <person name="Subramanian S."/>
        </authorList>
    </citation>
    <scope>NUCLEOTIDE SEQUENCE [LARGE SCALE GENOMIC DNA]</scope>
    <source>
        <strain evidence="6 7">DSM 53668</strain>
    </source>
</reference>
<dbReference type="AlphaFoldDB" id="A0A0F6W113"/>
<dbReference type="KEGG" id="samy:DB32_001670"/>
<evidence type="ECO:0000259" key="5">
    <source>
        <dbReference type="PROSITE" id="PS51007"/>
    </source>
</evidence>
<keyword evidence="6" id="KW-0560">Oxidoreductase</keyword>
<keyword evidence="2 4" id="KW-0479">Metal-binding</keyword>
<evidence type="ECO:0000256" key="1">
    <source>
        <dbReference type="ARBA" id="ARBA00022617"/>
    </source>
</evidence>
<dbReference type="Proteomes" id="UP000034883">
    <property type="component" value="Chromosome"/>
</dbReference>
<evidence type="ECO:0000256" key="2">
    <source>
        <dbReference type="ARBA" id="ARBA00022723"/>
    </source>
</evidence>
<accession>A0A0F6W113</accession>